<dbReference type="RefSeq" id="WP_194371691.1">
    <property type="nucleotide sequence ID" value="NZ_CP063767.1"/>
</dbReference>
<dbReference type="EMBL" id="CP063767">
    <property type="protein sequence ID" value="QOY60871.1"/>
    <property type="molecule type" value="Genomic_DNA"/>
</dbReference>
<dbReference type="Proteomes" id="UP000593735">
    <property type="component" value="Chromosome"/>
</dbReference>
<evidence type="ECO:0000313" key="2">
    <source>
        <dbReference type="Proteomes" id="UP000593735"/>
    </source>
</evidence>
<accession>A0A7S7RU52</accession>
<sequence>MKSRILLPSYQELSAMDKRFLHAMAQDQVDSSVPEVAERLKRSNSYTTQYKNRLLEQGLIGLRGAGRVGFELPVMREFLTGQNVEE</sequence>
<proteinExistence type="predicted"/>
<dbReference type="KEGG" id="tio:INP52_01235"/>
<evidence type="ECO:0000313" key="1">
    <source>
        <dbReference type="EMBL" id="QOY60871.1"/>
    </source>
</evidence>
<dbReference type="AlphaFoldDB" id="A0A7S7RU52"/>
<gene>
    <name evidence="1" type="ORF">INP52_01235</name>
</gene>
<name>A0A7S7RU52_9ACTN</name>
<keyword evidence="2" id="KW-1185">Reference proteome</keyword>
<protein>
    <submittedName>
        <fullName evidence="1">Uncharacterized protein</fullName>
    </submittedName>
</protein>
<organism evidence="1 2">
    <name type="scientific">Thermophilibacter immobilis</name>
    <dbReference type="NCBI Taxonomy" id="2779519"/>
    <lineage>
        <taxon>Bacteria</taxon>
        <taxon>Bacillati</taxon>
        <taxon>Actinomycetota</taxon>
        <taxon>Coriobacteriia</taxon>
        <taxon>Coriobacteriales</taxon>
        <taxon>Atopobiaceae</taxon>
        <taxon>Thermophilibacter</taxon>
    </lineage>
</organism>
<reference evidence="1 2" key="1">
    <citation type="submission" date="2020-10" db="EMBL/GenBank/DDBJ databases">
        <title>Olsenella immobilis sp.nov., isolated from the mud in a fermentation cellar used for the production of Chinese strong-flavoured liquor.</title>
        <authorList>
            <person name="Lu L."/>
        </authorList>
    </citation>
    <scope>NUCLEOTIDE SEQUENCE [LARGE SCALE GENOMIC DNA]</scope>
    <source>
        <strain evidence="1 2">LZLJ-2</strain>
    </source>
</reference>